<keyword evidence="3" id="KW-1185">Reference proteome</keyword>
<keyword evidence="1" id="KW-1133">Transmembrane helix</keyword>
<evidence type="ECO:0000256" key="1">
    <source>
        <dbReference type="SAM" id="Phobius"/>
    </source>
</evidence>
<evidence type="ECO:0000313" key="2">
    <source>
        <dbReference type="EMBL" id="SBS32065.1"/>
    </source>
</evidence>
<feature type="transmembrane region" description="Helical" evidence="1">
    <location>
        <begin position="171"/>
        <end position="191"/>
    </location>
</feature>
<keyword evidence="1" id="KW-0812">Transmembrane</keyword>
<proteinExistence type="predicted"/>
<gene>
    <name evidence="2" type="ORF">MSP8886_02329</name>
</gene>
<dbReference type="EMBL" id="FLOB01000004">
    <property type="protein sequence ID" value="SBS32065.1"/>
    <property type="molecule type" value="Genomic_DNA"/>
</dbReference>
<reference evidence="2 3" key="1">
    <citation type="submission" date="2016-06" db="EMBL/GenBank/DDBJ databases">
        <authorList>
            <person name="Kjaerup R.B."/>
            <person name="Dalgaard T.S."/>
            <person name="Juul-Madsen H.R."/>
        </authorList>
    </citation>
    <scope>NUCLEOTIDE SEQUENCE [LARGE SCALE GENOMIC DNA]</scope>
    <source>
        <strain evidence="2 3">CECT 8886</strain>
    </source>
</reference>
<evidence type="ECO:0000313" key="3">
    <source>
        <dbReference type="Proteomes" id="UP000092544"/>
    </source>
</evidence>
<accession>A0A1A8TIS4</accession>
<organism evidence="2 3">
    <name type="scientific">Marinomonas spartinae</name>
    <dbReference type="NCBI Taxonomy" id="1792290"/>
    <lineage>
        <taxon>Bacteria</taxon>
        <taxon>Pseudomonadati</taxon>
        <taxon>Pseudomonadota</taxon>
        <taxon>Gammaproteobacteria</taxon>
        <taxon>Oceanospirillales</taxon>
        <taxon>Oceanospirillaceae</taxon>
        <taxon>Marinomonas</taxon>
    </lineage>
</organism>
<protein>
    <recommendedName>
        <fullName evidence="4">Glycine zipper family protein</fullName>
    </recommendedName>
</protein>
<dbReference type="Proteomes" id="UP000092544">
    <property type="component" value="Unassembled WGS sequence"/>
</dbReference>
<dbReference type="AlphaFoldDB" id="A0A1A8TIS4"/>
<feature type="transmembrane region" description="Helical" evidence="1">
    <location>
        <begin position="232"/>
        <end position="250"/>
    </location>
</feature>
<evidence type="ECO:0008006" key="4">
    <source>
        <dbReference type="Google" id="ProtNLM"/>
    </source>
</evidence>
<name>A0A1A8TIS4_9GAMM</name>
<keyword evidence="1" id="KW-0472">Membrane</keyword>
<feature type="transmembrane region" description="Helical" evidence="1">
    <location>
        <begin position="203"/>
        <end position="226"/>
    </location>
</feature>
<dbReference type="STRING" id="1792290.MSP8886_02329"/>
<sequence length="277" mass="29581">MVVTDISTPDSVGMCLASDNQSSQSETHLMMSPLKRENLDQYKLYMPTDPKEREAFWAMAWLDDNYNWLSGGLGAGLTTLGVLTHEQNTTLIKTVETLYKQYQMGLISKGQYDYGRRKALSLFSQRLGPLEKLLLKGQTAQQAIQIARSGAVPATEKIAKNLSRLNKLSKLASVGGVVLTGASLGMGCYGIAHTQNRQKKNEILVGTMSSTIAGSILGYALGVLLISTPVGWVTALALGAGSALASYGAGEGAVKLYDMSGAKVDFASMSGVDQICK</sequence>